<protein>
    <submittedName>
        <fullName evidence="4">Uncharacterized protein</fullName>
    </submittedName>
</protein>
<keyword evidence="2" id="KW-0812">Transmembrane</keyword>
<feature type="chain" id="PRO_5002538475" evidence="3">
    <location>
        <begin position="25"/>
        <end position="309"/>
    </location>
</feature>
<evidence type="ECO:0000313" key="5">
    <source>
        <dbReference type="Proteomes" id="UP000034214"/>
    </source>
</evidence>
<sequence>MKLKLFLLTVLSVFGLLLPANSFAAGPLTVRLGQPKSPTNQNSIKLTFVAREIGGTSNITVSCYKKSPSDGGYVKFDVDKILIPGGNTDYCNVDGNILNTAGIYTFKVIADGLESNIVSVDYNNTYPSTPVSYSKEKINDCDYKIKFKTADDGRTVKVELYRSDTKTISLDSGGRVATQNIGPNTEGSFTNSVPTCGKEYFYVIRAVDSSDNVSGTTGDSNTVTTASTTTPTVTTQGALLAGETSQVTEGTPTGEATITPTDGTETTSTESGTPGVLGTQTSKWGNLKWLSIPLIIVAVFFFLKSKKRA</sequence>
<dbReference type="Gene3D" id="2.60.40.10">
    <property type="entry name" value="Immunoglobulins"/>
    <property type="match status" value="1"/>
</dbReference>
<evidence type="ECO:0000313" key="4">
    <source>
        <dbReference type="EMBL" id="KKT98725.1"/>
    </source>
</evidence>
<feature type="transmembrane region" description="Helical" evidence="2">
    <location>
        <begin position="287"/>
        <end position="303"/>
    </location>
</feature>
<dbReference type="EMBL" id="LCKM01000020">
    <property type="protein sequence ID" value="KKT98725.1"/>
    <property type="molecule type" value="Genomic_DNA"/>
</dbReference>
<keyword evidence="3" id="KW-0732">Signal</keyword>
<dbReference type="AlphaFoldDB" id="A0A0G1LS91"/>
<keyword evidence="2" id="KW-0472">Membrane</keyword>
<dbReference type="Proteomes" id="UP000034214">
    <property type="component" value="Unassembled WGS sequence"/>
</dbReference>
<organism evidence="4 5">
    <name type="scientific">Candidatus Collierbacteria bacterium GW2011_GWC2_45_15</name>
    <dbReference type="NCBI Taxonomy" id="1618394"/>
    <lineage>
        <taxon>Bacteria</taxon>
        <taxon>Candidatus Collieribacteriota</taxon>
    </lineage>
</organism>
<dbReference type="InterPro" id="IPR013783">
    <property type="entry name" value="Ig-like_fold"/>
</dbReference>
<name>A0A0G1LS91_9BACT</name>
<proteinExistence type="predicted"/>
<feature type="compositionally biased region" description="Low complexity" evidence="1">
    <location>
        <begin position="213"/>
        <end position="237"/>
    </location>
</feature>
<accession>A0A0G1LS91</accession>
<keyword evidence="2" id="KW-1133">Transmembrane helix</keyword>
<comment type="caution">
    <text evidence="4">The sequence shown here is derived from an EMBL/GenBank/DDBJ whole genome shotgun (WGS) entry which is preliminary data.</text>
</comment>
<reference evidence="4 5" key="1">
    <citation type="journal article" date="2015" name="Nature">
        <title>rRNA introns, odd ribosomes, and small enigmatic genomes across a large radiation of phyla.</title>
        <authorList>
            <person name="Brown C.T."/>
            <person name="Hug L.A."/>
            <person name="Thomas B.C."/>
            <person name="Sharon I."/>
            <person name="Castelle C.J."/>
            <person name="Singh A."/>
            <person name="Wilkins M.J."/>
            <person name="Williams K.H."/>
            <person name="Banfield J.F."/>
        </authorList>
    </citation>
    <scope>NUCLEOTIDE SEQUENCE [LARGE SCALE GENOMIC DNA]</scope>
</reference>
<evidence type="ECO:0000256" key="1">
    <source>
        <dbReference type="SAM" id="MobiDB-lite"/>
    </source>
</evidence>
<feature type="region of interest" description="Disordered" evidence="1">
    <location>
        <begin position="212"/>
        <end position="277"/>
    </location>
</feature>
<gene>
    <name evidence="4" type="ORF">UW99_C0020G0003</name>
</gene>
<evidence type="ECO:0000256" key="3">
    <source>
        <dbReference type="SAM" id="SignalP"/>
    </source>
</evidence>
<feature type="compositionally biased region" description="Polar residues" evidence="1">
    <location>
        <begin position="243"/>
        <end position="256"/>
    </location>
</feature>
<feature type="signal peptide" evidence="3">
    <location>
        <begin position="1"/>
        <end position="24"/>
    </location>
</feature>
<evidence type="ECO:0000256" key="2">
    <source>
        <dbReference type="SAM" id="Phobius"/>
    </source>
</evidence>
<feature type="compositionally biased region" description="Low complexity" evidence="1">
    <location>
        <begin position="257"/>
        <end position="274"/>
    </location>
</feature>